<feature type="transmembrane region" description="Helical" evidence="1">
    <location>
        <begin position="6"/>
        <end position="28"/>
    </location>
</feature>
<geneLocation type="mitochondrion" evidence="2"/>
<keyword evidence="1" id="KW-1133">Transmembrane helix</keyword>
<evidence type="ECO:0000256" key="1">
    <source>
        <dbReference type="SAM" id="Phobius"/>
    </source>
</evidence>
<keyword evidence="2" id="KW-0496">Mitochondrion</keyword>
<dbReference type="AlphaFoldDB" id="A0A4Y1JVY1"/>
<dbReference type="CTD" id="4509"/>
<dbReference type="EMBL" id="KX345785">
    <property type="protein sequence ID" value="APO08874.1"/>
    <property type="molecule type" value="Genomic_DNA"/>
</dbReference>
<protein>
    <submittedName>
        <fullName evidence="2">ATP synthase F0 subunit 8</fullName>
    </submittedName>
</protein>
<name>A0A4Y1JVY1_9HEMI</name>
<evidence type="ECO:0000313" key="2">
    <source>
        <dbReference type="EMBL" id="APO08874.1"/>
    </source>
</evidence>
<reference evidence="2" key="1">
    <citation type="submission" date="2016-05" db="EMBL/GenBank/DDBJ databases">
        <authorList>
            <person name="Yang C."/>
            <person name="Li H."/>
            <person name="Cai W.Z."/>
        </authorList>
    </citation>
    <scope>NUCLEOTIDE SEQUENCE</scope>
</reference>
<dbReference type="GeneID" id="41699740"/>
<dbReference type="RefSeq" id="YP_009643444.1">
    <property type="nucleotide sequence ID" value="NC_042435.1"/>
</dbReference>
<reference evidence="2" key="2">
    <citation type="journal article" date="2019" name="Syst. Entomol.">
        <title>Higher-level phylogeny and evolutionary history of Pentatomomorpha (Hemiptera: Heteroptera) inferred from mitochondrial genome sequences.</title>
        <authorList>
            <person name="Liu Y."/>
            <person name="Li H."/>
            <person name="Song F."/>
            <person name="Zhao Y."/>
            <person name="Wilson J.-J."/>
            <person name="Cai W."/>
        </authorList>
    </citation>
    <scope>NUCLEOTIDE SEQUENCE</scope>
</reference>
<organism evidence="2">
    <name type="scientific">Melamphaus faber</name>
    <dbReference type="NCBI Taxonomy" id="702479"/>
    <lineage>
        <taxon>Eukaryota</taxon>
        <taxon>Metazoa</taxon>
        <taxon>Ecdysozoa</taxon>
        <taxon>Arthropoda</taxon>
        <taxon>Hexapoda</taxon>
        <taxon>Insecta</taxon>
        <taxon>Pterygota</taxon>
        <taxon>Neoptera</taxon>
        <taxon>Paraneoptera</taxon>
        <taxon>Hemiptera</taxon>
        <taxon>Heteroptera</taxon>
        <taxon>Panheteroptera</taxon>
        <taxon>Pentatomomorpha</taxon>
        <taxon>Pyrrhocoroidea</taxon>
        <taxon>Pyrrhocoridae</taxon>
        <taxon>Melamphaus</taxon>
    </lineage>
</organism>
<keyword evidence="1" id="KW-0472">Membrane</keyword>
<proteinExistence type="predicted"/>
<sequence>MPQMAPLWWEILYLSISIMMMLTSIMIYHMKTMKLFKTTKFITMNKMKKYWMW</sequence>
<gene>
    <name evidence="2" type="primary">ATP8</name>
</gene>
<accession>A0A4Y1JVY1</accession>
<keyword evidence="1" id="KW-0812">Transmembrane</keyword>